<evidence type="ECO:0000313" key="2">
    <source>
        <dbReference type="EMBL" id="KNC83025.1"/>
    </source>
</evidence>
<keyword evidence="3" id="KW-1185">Reference proteome</keyword>
<gene>
    <name evidence="2" type="ORF">SARC_04696</name>
</gene>
<evidence type="ECO:0000313" key="3">
    <source>
        <dbReference type="Proteomes" id="UP000054560"/>
    </source>
</evidence>
<accession>A0A0L0G1Q6</accession>
<dbReference type="Proteomes" id="UP000054560">
    <property type="component" value="Unassembled WGS sequence"/>
</dbReference>
<dbReference type="AlphaFoldDB" id="A0A0L0G1Q6"/>
<dbReference type="GeneID" id="25905200"/>
<reference evidence="2 3" key="1">
    <citation type="submission" date="2011-02" db="EMBL/GenBank/DDBJ databases">
        <title>The Genome Sequence of Sphaeroforma arctica JP610.</title>
        <authorList>
            <consortium name="The Broad Institute Genome Sequencing Platform"/>
            <person name="Russ C."/>
            <person name="Cuomo C."/>
            <person name="Young S.K."/>
            <person name="Zeng Q."/>
            <person name="Gargeya S."/>
            <person name="Alvarado L."/>
            <person name="Berlin A."/>
            <person name="Chapman S.B."/>
            <person name="Chen Z."/>
            <person name="Freedman E."/>
            <person name="Gellesch M."/>
            <person name="Goldberg J."/>
            <person name="Griggs A."/>
            <person name="Gujja S."/>
            <person name="Heilman E."/>
            <person name="Heiman D."/>
            <person name="Howarth C."/>
            <person name="Mehta T."/>
            <person name="Neiman D."/>
            <person name="Pearson M."/>
            <person name="Roberts A."/>
            <person name="Saif S."/>
            <person name="Shea T."/>
            <person name="Shenoy N."/>
            <person name="Sisk P."/>
            <person name="Stolte C."/>
            <person name="Sykes S."/>
            <person name="White J."/>
            <person name="Yandava C."/>
            <person name="Burger G."/>
            <person name="Gray M.W."/>
            <person name="Holland P.W.H."/>
            <person name="King N."/>
            <person name="Lang F.B.F."/>
            <person name="Roger A.J."/>
            <person name="Ruiz-Trillo I."/>
            <person name="Haas B."/>
            <person name="Nusbaum C."/>
            <person name="Birren B."/>
        </authorList>
    </citation>
    <scope>NUCLEOTIDE SEQUENCE [LARGE SCALE GENOMIC DNA]</scope>
    <source>
        <strain evidence="2 3">JP610</strain>
    </source>
</reference>
<sequence>MSFHRSDLEQPPVRPDRRSLTPPPADDNEGGAESVFTYVHTPTYTCGGSRDSLGRTLKFESMPDVFPEGVHSRDGQWLCVDPNANEIAERAPQVYDQQQANRDGRESERKGALHTGAEKMMSVHATSGPGDKQASYHNHTTRTHTQSNEGTGMTKRAENPKDKIIAGNKRPWVPIKTRSLRDTSGVINNLIQTLTTNFGSLKAPVPASHFHCEYFGCLSVTL</sequence>
<proteinExistence type="predicted"/>
<evidence type="ECO:0000256" key="1">
    <source>
        <dbReference type="SAM" id="MobiDB-lite"/>
    </source>
</evidence>
<feature type="region of interest" description="Disordered" evidence="1">
    <location>
        <begin position="1"/>
        <end position="35"/>
    </location>
</feature>
<feature type="compositionally biased region" description="Basic and acidic residues" evidence="1">
    <location>
        <begin position="102"/>
        <end position="111"/>
    </location>
</feature>
<organism evidence="2 3">
    <name type="scientific">Sphaeroforma arctica JP610</name>
    <dbReference type="NCBI Taxonomy" id="667725"/>
    <lineage>
        <taxon>Eukaryota</taxon>
        <taxon>Ichthyosporea</taxon>
        <taxon>Ichthyophonida</taxon>
        <taxon>Sphaeroforma</taxon>
    </lineage>
</organism>
<feature type="region of interest" description="Disordered" evidence="1">
    <location>
        <begin position="95"/>
        <end position="161"/>
    </location>
</feature>
<feature type="compositionally biased region" description="Polar residues" evidence="1">
    <location>
        <begin position="135"/>
        <end position="151"/>
    </location>
</feature>
<dbReference type="RefSeq" id="XP_014156927.1">
    <property type="nucleotide sequence ID" value="XM_014301452.1"/>
</dbReference>
<dbReference type="EMBL" id="KQ241870">
    <property type="protein sequence ID" value="KNC83025.1"/>
    <property type="molecule type" value="Genomic_DNA"/>
</dbReference>
<feature type="compositionally biased region" description="Basic and acidic residues" evidence="1">
    <location>
        <begin position="1"/>
        <end position="19"/>
    </location>
</feature>
<protein>
    <submittedName>
        <fullName evidence="2">Uncharacterized protein</fullName>
    </submittedName>
</protein>
<name>A0A0L0G1Q6_9EUKA</name>